<dbReference type="GO" id="GO:0009055">
    <property type="term" value="F:electron transfer activity"/>
    <property type="evidence" value="ECO:0007669"/>
    <property type="project" value="InterPro"/>
</dbReference>
<dbReference type="PANTHER" id="PTHR33021">
    <property type="entry name" value="BLUE COPPER PROTEIN"/>
    <property type="match status" value="1"/>
</dbReference>
<dbReference type="InterPro" id="IPR003245">
    <property type="entry name" value="Phytocyanin_dom"/>
</dbReference>
<keyword evidence="6" id="KW-0732">Signal</keyword>
<name>A0A6P6AXR2_DURZI</name>
<dbReference type="GO" id="GO:0046872">
    <property type="term" value="F:metal ion binding"/>
    <property type="evidence" value="ECO:0007669"/>
    <property type="project" value="UniProtKB-KW"/>
</dbReference>
<proteinExistence type="predicted"/>
<evidence type="ECO:0000313" key="8">
    <source>
        <dbReference type="Proteomes" id="UP000515121"/>
    </source>
</evidence>
<keyword evidence="1" id="KW-0479">Metal-binding</keyword>
<sequence>MALAAALLVLLLATPAVYAVQYTVGDSSGWSTSGDYTTWVQGKTFNVGDTLLFTYDSSSHRVEEVTKSDYDNCNSGNSLKTYSGGNTVITLSSTGPMYFICPTTGHCALGMKLAINVVAASGNTPSTPSPSGSTTPSSGTTPSGSTPPSHGGAPSITNNGLMLGFSLVLGAVLAIMS</sequence>
<evidence type="ECO:0000256" key="6">
    <source>
        <dbReference type="SAM" id="SignalP"/>
    </source>
</evidence>
<evidence type="ECO:0000256" key="3">
    <source>
        <dbReference type="ARBA" id="ARBA00023180"/>
    </source>
</evidence>
<feature type="domain" description="Phytocyanin" evidence="7">
    <location>
        <begin position="20"/>
        <end position="119"/>
    </location>
</feature>
<dbReference type="Pfam" id="PF02298">
    <property type="entry name" value="Cu_bind_like"/>
    <property type="match status" value="1"/>
</dbReference>
<evidence type="ECO:0000256" key="2">
    <source>
        <dbReference type="ARBA" id="ARBA00023008"/>
    </source>
</evidence>
<feature type="transmembrane region" description="Helical" evidence="5">
    <location>
        <begin position="156"/>
        <end position="176"/>
    </location>
</feature>
<dbReference type="KEGG" id="dzi:111313256"/>
<keyword evidence="5" id="KW-1133">Transmembrane helix</keyword>
<reference evidence="9" key="1">
    <citation type="submission" date="2025-08" db="UniProtKB">
        <authorList>
            <consortium name="RefSeq"/>
        </authorList>
    </citation>
    <scope>IDENTIFICATION</scope>
    <source>
        <tissue evidence="9">Fruit stalk</tissue>
    </source>
</reference>
<dbReference type="InterPro" id="IPR039391">
    <property type="entry name" value="Phytocyanin-like"/>
</dbReference>
<keyword evidence="5" id="KW-0472">Membrane</keyword>
<feature type="region of interest" description="Disordered" evidence="4">
    <location>
        <begin position="123"/>
        <end position="155"/>
    </location>
</feature>
<keyword evidence="3" id="KW-0325">Glycoprotein</keyword>
<dbReference type="FunFam" id="2.60.40.420:FF:000003">
    <property type="entry name" value="Blue copper"/>
    <property type="match status" value="1"/>
</dbReference>
<evidence type="ECO:0000256" key="5">
    <source>
        <dbReference type="SAM" id="Phobius"/>
    </source>
</evidence>
<gene>
    <name evidence="9" type="primary">LOC111313256</name>
</gene>
<evidence type="ECO:0000256" key="4">
    <source>
        <dbReference type="SAM" id="MobiDB-lite"/>
    </source>
</evidence>
<dbReference type="RefSeq" id="XP_022769653.1">
    <property type="nucleotide sequence ID" value="XM_022913918.1"/>
</dbReference>
<feature type="signal peptide" evidence="6">
    <location>
        <begin position="1"/>
        <end position="19"/>
    </location>
</feature>
<keyword evidence="8" id="KW-1185">Reference proteome</keyword>
<dbReference type="OrthoDB" id="997418at2759"/>
<keyword evidence="2" id="KW-0186">Copper</keyword>
<dbReference type="GeneID" id="111313256"/>
<protein>
    <submittedName>
        <fullName evidence="9">Uclacyanin-3-like</fullName>
    </submittedName>
</protein>
<dbReference type="Gene3D" id="2.60.40.420">
    <property type="entry name" value="Cupredoxins - blue copper proteins"/>
    <property type="match status" value="1"/>
</dbReference>
<dbReference type="InterPro" id="IPR008972">
    <property type="entry name" value="Cupredoxin"/>
</dbReference>
<evidence type="ECO:0000259" key="7">
    <source>
        <dbReference type="PROSITE" id="PS51485"/>
    </source>
</evidence>
<dbReference type="CDD" id="cd04216">
    <property type="entry name" value="Phytocyanin"/>
    <property type="match status" value="1"/>
</dbReference>
<keyword evidence="5" id="KW-0812">Transmembrane</keyword>
<dbReference type="PROSITE" id="PS51485">
    <property type="entry name" value="PHYTOCYANIN"/>
    <property type="match status" value="1"/>
</dbReference>
<dbReference type="Proteomes" id="UP000515121">
    <property type="component" value="Unplaced"/>
</dbReference>
<dbReference type="AlphaFoldDB" id="A0A6P6AXR2"/>
<dbReference type="PANTHER" id="PTHR33021:SF350">
    <property type="entry name" value="UCLACYANIN-2"/>
    <property type="match status" value="1"/>
</dbReference>
<accession>A0A6P6AXR2</accession>
<feature type="chain" id="PRO_5028320368" evidence="6">
    <location>
        <begin position="20"/>
        <end position="177"/>
    </location>
</feature>
<evidence type="ECO:0000256" key="1">
    <source>
        <dbReference type="ARBA" id="ARBA00022723"/>
    </source>
</evidence>
<organism evidence="8 9">
    <name type="scientific">Durio zibethinus</name>
    <name type="common">Durian</name>
    <dbReference type="NCBI Taxonomy" id="66656"/>
    <lineage>
        <taxon>Eukaryota</taxon>
        <taxon>Viridiplantae</taxon>
        <taxon>Streptophyta</taxon>
        <taxon>Embryophyta</taxon>
        <taxon>Tracheophyta</taxon>
        <taxon>Spermatophyta</taxon>
        <taxon>Magnoliopsida</taxon>
        <taxon>eudicotyledons</taxon>
        <taxon>Gunneridae</taxon>
        <taxon>Pentapetalae</taxon>
        <taxon>rosids</taxon>
        <taxon>malvids</taxon>
        <taxon>Malvales</taxon>
        <taxon>Malvaceae</taxon>
        <taxon>Helicteroideae</taxon>
        <taxon>Durio</taxon>
    </lineage>
</organism>
<dbReference type="SUPFAM" id="SSF49503">
    <property type="entry name" value="Cupredoxins"/>
    <property type="match status" value="1"/>
</dbReference>
<evidence type="ECO:0000313" key="9">
    <source>
        <dbReference type="RefSeq" id="XP_022769653.1"/>
    </source>
</evidence>
<dbReference type="GO" id="GO:0005886">
    <property type="term" value="C:plasma membrane"/>
    <property type="evidence" value="ECO:0007669"/>
    <property type="project" value="TreeGrafter"/>
</dbReference>